<comment type="caution">
    <text evidence="2">The sequence shown here is derived from an EMBL/GenBank/DDBJ whole genome shotgun (WGS) entry which is preliminary data.</text>
</comment>
<organism evidence="2 3">
    <name type="scientific">Marinomonas balearica</name>
    <dbReference type="NCBI Taxonomy" id="491947"/>
    <lineage>
        <taxon>Bacteria</taxon>
        <taxon>Pseudomonadati</taxon>
        <taxon>Pseudomonadota</taxon>
        <taxon>Gammaproteobacteria</taxon>
        <taxon>Oceanospirillales</taxon>
        <taxon>Oceanospirillaceae</taxon>
        <taxon>Marinomonas</taxon>
    </lineage>
</organism>
<accession>A0A4R6MAY8</accession>
<keyword evidence="3" id="KW-1185">Reference proteome</keyword>
<proteinExistence type="predicted"/>
<name>A0A4R6MAY8_9GAMM</name>
<feature type="region of interest" description="Disordered" evidence="1">
    <location>
        <begin position="330"/>
        <end position="355"/>
    </location>
</feature>
<evidence type="ECO:0000313" key="2">
    <source>
        <dbReference type="EMBL" id="TDO97399.1"/>
    </source>
</evidence>
<reference evidence="2 3" key="1">
    <citation type="submission" date="2019-03" db="EMBL/GenBank/DDBJ databases">
        <title>Genomic Encyclopedia of Type Strains, Phase III (KMG-III): the genomes of soil and plant-associated and newly described type strains.</title>
        <authorList>
            <person name="Whitman W."/>
        </authorList>
    </citation>
    <scope>NUCLEOTIDE SEQUENCE [LARGE SCALE GENOMIC DNA]</scope>
    <source>
        <strain evidence="2 3">CECT 7378</strain>
    </source>
</reference>
<dbReference type="EMBL" id="SNXC01000012">
    <property type="protein sequence ID" value="TDO97399.1"/>
    <property type="molecule type" value="Genomic_DNA"/>
</dbReference>
<evidence type="ECO:0000256" key="1">
    <source>
        <dbReference type="SAM" id="MobiDB-lite"/>
    </source>
</evidence>
<dbReference type="AlphaFoldDB" id="A0A4R6MAY8"/>
<evidence type="ECO:0000313" key="3">
    <source>
        <dbReference type="Proteomes" id="UP000294656"/>
    </source>
</evidence>
<sequence length="393" mass="44091">MVKDFPQLSCMSLQGSQMITVCGDDNGLTSEQTLFDNVRRGQINTQRIDSLAVLLNGIPVIGEAACFDPEHCFHITEWQFDALLNKLFSLDLSIDADAGLVISCQFEFPDTALDALSLSHVQHVIQATSLESTFERWEQSLTDTGITKWYWLCLDSLCTKDWLNENRSRMYSSQVQTDGLIAGEAIVLSEWKYCPDQHQNGVDIPETASCFFKGLEKWSASTKPEQLARFTVLDSKTSDTPVYIVSNGDLSKDTYSTNYHMRKTWWPNLILSEMGARQDANDLTGNKPISPISGFPFISPYLTLGDCGMANLPLVMILAKSLLHYEQTVSEQRSNDNSNEPAPWPDSLTSDVHSEHNEYSKDEAIVLVRNADHYYVARLTHTPHSSKETKNGV</sequence>
<gene>
    <name evidence="2" type="ORF">DFP79_2217</name>
</gene>
<dbReference type="Proteomes" id="UP000294656">
    <property type="component" value="Unassembled WGS sequence"/>
</dbReference>
<protein>
    <submittedName>
        <fullName evidence="2">Uncharacterized protein</fullName>
    </submittedName>
</protein>
<feature type="compositionally biased region" description="Polar residues" evidence="1">
    <location>
        <begin position="330"/>
        <end position="340"/>
    </location>
</feature>